<accession>H1S8V2</accession>
<gene>
    <name evidence="1" type="ORF">OR16_22118</name>
</gene>
<sequence>MRGNGRIVDELEALFAGAGWHVVKCLWGSEWDALLARDHDHAISRAFAQTVDGEFQTLSANDGAFNRENFFSKTPALRALVAHLSNDEIDRLRRGGHDPAKIYAAFAEAAKRFGRPCVVLAKTMKGYGMGAIAQGRMTTHQQKSSARTICSRSGIGSSCR</sequence>
<evidence type="ECO:0000313" key="2">
    <source>
        <dbReference type="Proteomes" id="UP000005808"/>
    </source>
</evidence>
<name>H1S8V2_9BURK</name>
<dbReference type="PANTHER" id="PTHR43825">
    <property type="entry name" value="PYRUVATE DEHYDROGENASE E1 COMPONENT"/>
    <property type="match status" value="1"/>
</dbReference>
<dbReference type="SUPFAM" id="SSF52518">
    <property type="entry name" value="Thiamin diphosphate-binding fold (THDP-binding)"/>
    <property type="match status" value="1"/>
</dbReference>
<organism evidence="1 2">
    <name type="scientific">Cupriavidus basilensis OR16</name>
    <dbReference type="NCBI Taxonomy" id="1127483"/>
    <lineage>
        <taxon>Bacteria</taxon>
        <taxon>Pseudomonadati</taxon>
        <taxon>Pseudomonadota</taxon>
        <taxon>Betaproteobacteria</taxon>
        <taxon>Burkholderiales</taxon>
        <taxon>Burkholderiaceae</taxon>
        <taxon>Cupriavidus</taxon>
    </lineage>
</organism>
<dbReference type="Proteomes" id="UP000005808">
    <property type="component" value="Unassembled WGS sequence"/>
</dbReference>
<comment type="caution">
    <text evidence="1">The sequence shown here is derived from an EMBL/GenBank/DDBJ whole genome shotgun (WGS) entry which is preliminary data.</text>
</comment>
<dbReference type="InterPro" id="IPR051157">
    <property type="entry name" value="PDH/Transketolase"/>
</dbReference>
<dbReference type="PATRIC" id="fig|1127483.3.peg.4425"/>
<protein>
    <submittedName>
        <fullName evidence="1">2-oxoacid dehydrogenase subunit E1</fullName>
    </submittedName>
</protein>
<dbReference type="AlphaFoldDB" id="H1S8V2"/>
<dbReference type="PANTHER" id="PTHR43825:SF3">
    <property type="entry name" value="PYRUVATE DEHYDROGENASE E1 COMPONENT"/>
    <property type="match status" value="1"/>
</dbReference>
<evidence type="ECO:0000313" key="1">
    <source>
        <dbReference type="EMBL" id="EHP41144.1"/>
    </source>
</evidence>
<proteinExistence type="predicted"/>
<dbReference type="EMBL" id="AHJE01000053">
    <property type="protein sequence ID" value="EHP41144.1"/>
    <property type="molecule type" value="Genomic_DNA"/>
</dbReference>
<dbReference type="Gene3D" id="3.40.50.970">
    <property type="match status" value="1"/>
</dbReference>
<reference evidence="1 2" key="1">
    <citation type="journal article" date="2012" name="J. Bacteriol.">
        <title>De Novo Genome Project of Cupriavidus basilensis OR16.</title>
        <authorList>
            <person name="Cserhati M."/>
            <person name="Kriszt B."/>
            <person name="Szoboszlay S."/>
            <person name="Toth A."/>
            <person name="Szabo I."/>
            <person name="Tancsics A."/>
            <person name="Nagy I."/>
            <person name="Horvath B."/>
            <person name="Nagy I."/>
            <person name="Kukolya J."/>
        </authorList>
    </citation>
    <scope>NUCLEOTIDE SEQUENCE [LARGE SCALE GENOMIC DNA]</scope>
    <source>
        <strain evidence="1 2">OR16</strain>
    </source>
</reference>
<dbReference type="InterPro" id="IPR029061">
    <property type="entry name" value="THDP-binding"/>
</dbReference>